<comment type="caution">
    <text evidence="10">The sequence shown here is derived from an EMBL/GenBank/DDBJ whole genome shotgun (WGS) entry which is preliminary data.</text>
</comment>
<dbReference type="Proteomes" id="UP000199663">
    <property type="component" value="Unassembled WGS sequence"/>
</dbReference>
<dbReference type="CDD" id="cd07343">
    <property type="entry name" value="M48A_Zmpste24p_like"/>
    <property type="match status" value="1"/>
</dbReference>
<evidence type="ECO:0000256" key="4">
    <source>
        <dbReference type="ARBA" id="ARBA00022833"/>
    </source>
</evidence>
<feature type="transmembrane region" description="Helical" evidence="7">
    <location>
        <begin position="62"/>
        <end position="82"/>
    </location>
</feature>
<feature type="domain" description="CAAX prenyl protease 1 N-terminal" evidence="9">
    <location>
        <begin position="35"/>
        <end position="203"/>
    </location>
</feature>
<keyword evidence="1 6" id="KW-0645">Protease</keyword>
<comment type="cofactor">
    <cofactor evidence="6">
        <name>Zn(2+)</name>
        <dbReference type="ChEBI" id="CHEBI:29105"/>
    </cofactor>
    <text evidence="6">Binds 1 zinc ion per subunit.</text>
</comment>
<keyword evidence="7" id="KW-0472">Membrane</keyword>
<keyword evidence="5 6" id="KW-0482">Metalloprotease</keyword>
<dbReference type="InterPro" id="IPR027057">
    <property type="entry name" value="CAXX_Prtase_1"/>
</dbReference>
<keyword evidence="3 6" id="KW-0378">Hydrolase</keyword>
<evidence type="ECO:0000256" key="1">
    <source>
        <dbReference type="ARBA" id="ARBA00022670"/>
    </source>
</evidence>
<dbReference type="RefSeq" id="WP_019597498.1">
    <property type="nucleotide sequence ID" value="NZ_FNQC01000006.1"/>
</dbReference>
<evidence type="ECO:0000259" key="8">
    <source>
        <dbReference type="Pfam" id="PF01435"/>
    </source>
</evidence>
<feature type="transmembrane region" description="Helical" evidence="7">
    <location>
        <begin position="174"/>
        <end position="198"/>
    </location>
</feature>
<proteinExistence type="inferred from homology"/>
<keyword evidence="11" id="KW-1185">Reference proteome</keyword>
<protein>
    <submittedName>
        <fullName evidence="10">STE24 endopeptidase</fullName>
    </submittedName>
</protein>
<evidence type="ECO:0000313" key="10">
    <source>
        <dbReference type="EMBL" id="SDZ12748.1"/>
    </source>
</evidence>
<comment type="similarity">
    <text evidence="6">Belongs to the peptidase M48 family.</text>
</comment>
<dbReference type="Pfam" id="PF16491">
    <property type="entry name" value="Peptidase_M48_N"/>
    <property type="match status" value="1"/>
</dbReference>
<dbReference type="Pfam" id="PF01435">
    <property type="entry name" value="Peptidase_M48"/>
    <property type="match status" value="1"/>
</dbReference>
<evidence type="ECO:0000256" key="2">
    <source>
        <dbReference type="ARBA" id="ARBA00022723"/>
    </source>
</evidence>
<organism evidence="10 11">
    <name type="scientific">Rhodonellum ikkaensis</name>
    <dbReference type="NCBI Taxonomy" id="336829"/>
    <lineage>
        <taxon>Bacteria</taxon>
        <taxon>Pseudomonadati</taxon>
        <taxon>Bacteroidota</taxon>
        <taxon>Cytophagia</taxon>
        <taxon>Cytophagales</taxon>
        <taxon>Cytophagaceae</taxon>
        <taxon>Rhodonellum</taxon>
    </lineage>
</organism>
<keyword evidence="7" id="KW-0812">Transmembrane</keyword>
<feature type="transmembrane region" description="Helical" evidence="7">
    <location>
        <begin position="148"/>
        <end position="168"/>
    </location>
</feature>
<keyword evidence="4 6" id="KW-0862">Zinc</keyword>
<dbReference type="InterPro" id="IPR032456">
    <property type="entry name" value="Peptidase_M48_N"/>
</dbReference>
<feature type="transmembrane region" description="Helical" evidence="7">
    <location>
        <begin position="286"/>
        <end position="308"/>
    </location>
</feature>
<evidence type="ECO:0000256" key="6">
    <source>
        <dbReference type="RuleBase" id="RU003983"/>
    </source>
</evidence>
<dbReference type="InterPro" id="IPR001915">
    <property type="entry name" value="Peptidase_M48"/>
</dbReference>
<evidence type="ECO:0000313" key="11">
    <source>
        <dbReference type="Proteomes" id="UP000199663"/>
    </source>
</evidence>
<evidence type="ECO:0000256" key="3">
    <source>
        <dbReference type="ARBA" id="ARBA00022801"/>
    </source>
</evidence>
<keyword evidence="2" id="KW-0479">Metal-binding</keyword>
<dbReference type="Gene3D" id="3.30.2010.10">
    <property type="entry name" value="Metalloproteases ('zincins'), catalytic domain"/>
    <property type="match status" value="1"/>
</dbReference>
<feature type="transmembrane region" description="Helical" evidence="7">
    <location>
        <begin position="102"/>
        <end position="127"/>
    </location>
</feature>
<evidence type="ECO:0000256" key="7">
    <source>
        <dbReference type="SAM" id="Phobius"/>
    </source>
</evidence>
<dbReference type="PANTHER" id="PTHR10120">
    <property type="entry name" value="CAAX PRENYL PROTEASE 1"/>
    <property type="match status" value="1"/>
</dbReference>
<sequence length="417" mass="47323">MDVEDLKFLLLGILTFGYVFKKALDFLNIRRPIGQIPETLSEYVNSQKLIEARAYALANYKFGLLTGTISFLLTFCFIYFGFFGIVDHWLRGFIENPMWLSVVYLGVVFIGSDLVAIPFDYYHTFVIEEKFGFNKSTKATFFSDKAKGYLLSIIVGGGLLLVLLMLIHQMGKDFWWQFWGISALFMVFVNLFYTAWILPIFNKLTPLPEGELKQQIIQYAKSVDFSLENIFVLDGSKRSSKANAFFSGLGKRKKVILYDTLIEQHTPDELVAVLAHEIGHYKKKHLLSGMLIGILQIGILLFILAQFIHNENMSMALGGSEMAIHLNIIGFTVLFSPISTVLGIGMNLISRKNEFEADAFAKETFSGLPLAEALKTLSVNTLSNLNPHPWYVFVHYSHPPLLKRLERLEKDTLVPLV</sequence>
<name>A0A1H3QI84_9BACT</name>
<dbReference type="EMBL" id="FNQC01000006">
    <property type="protein sequence ID" value="SDZ12748.1"/>
    <property type="molecule type" value="Genomic_DNA"/>
</dbReference>
<gene>
    <name evidence="10" type="ORF">SAMN05444412_10693</name>
</gene>
<evidence type="ECO:0000256" key="5">
    <source>
        <dbReference type="ARBA" id="ARBA00023049"/>
    </source>
</evidence>
<accession>A0A1H3QI84</accession>
<feature type="transmembrane region" description="Helical" evidence="7">
    <location>
        <begin position="328"/>
        <end position="349"/>
    </location>
</feature>
<reference evidence="10 11" key="1">
    <citation type="submission" date="2016-10" db="EMBL/GenBank/DDBJ databases">
        <authorList>
            <person name="Varghese N."/>
            <person name="Submissions S."/>
        </authorList>
    </citation>
    <scope>NUCLEOTIDE SEQUENCE [LARGE SCALE GENOMIC DNA]</scope>
    <source>
        <strain evidence="10 11">DSM 17997</strain>
    </source>
</reference>
<keyword evidence="7" id="KW-1133">Transmembrane helix</keyword>
<evidence type="ECO:0000259" key="9">
    <source>
        <dbReference type="Pfam" id="PF16491"/>
    </source>
</evidence>
<feature type="domain" description="Peptidase M48" evidence="8">
    <location>
        <begin position="206"/>
        <end position="410"/>
    </location>
</feature>